<keyword evidence="5" id="KW-1185">Reference proteome</keyword>
<accession>A0A8W8LKF0</accession>
<evidence type="ECO:0000256" key="2">
    <source>
        <dbReference type="SAM" id="MobiDB-lite"/>
    </source>
</evidence>
<dbReference type="Pfam" id="PF00339">
    <property type="entry name" value="Arrestin_N"/>
    <property type="match status" value="1"/>
</dbReference>
<dbReference type="Proteomes" id="UP000005408">
    <property type="component" value="Unassembled WGS sequence"/>
</dbReference>
<protein>
    <recommendedName>
        <fullName evidence="3">Arrestin C-terminal-like domain-containing protein</fullName>
    </recommendedName>
</protein>
<feature type="region of interest" description="Disordered" evidence="2">
    <location>
        <begin position="328"/>
        <end position="347"/>
    </location>
</feature>
<dbReference type="InterPro" id="IPR011021">
    <property type="entry name" value="Arrestin-like_N"/>
</dbReference>
<sequence>MDCSRFRKSTSMGKSDNLHFEFENEQGVYIPGQAVRGRLHVTLSQATNVREIRLEFDGRAYCHWSTGSSNRRTDFIGREDYCEALIPLFGRGLGMGEGNNLPEGQYVYPFSFVLPPGLPSSFEDPWRIGFIRYTLKGIIEKRGFNYSGHVLLRVMSPVDLSFLPNITTPISNRQEKFLCCFCCKSGPITAMLQLDRIGFVLGESIPFQAEIQNMSKRACTVQMNLIMNISYHVKRVTKILPTLAAQVLYPGNITPGETELWSGGQLLIPSDLPPSHLPGCQIMNIHYSLQLVVLPAGPATQLKVPIDILIGSIPIRFNQQQQVEQLTLSPPPYQDPSPTQPAPTSTSGANLLLTQLAQLSYIEALRNEEGEVTQ</sequence>
<evidence type="ECO:0000256" key="1">
    <source>
        <dbReference type="ARBA" id="ARBA00005298"/>
    </source>
</evidence>
<reference evidence="4" key="1">
    <citation type="submission" date="2022-08" db="UniProtKB">
        <authorList>
            <consortium name="EnsemblMetazoa"/>
        </authorList>
    </citation>
    <scope>IDENTIFICATION</scope>
    <source>
        <strain evidence="4">05x7-T-G4-1.051#20</strain>
    </source>
</reference>
<dbReference type="InterPro" id="IPR014752">
    <property type="entry name" value="Arrestin-like_C"/>
</dbReference>
<dbReference type="InterPro" id="IPR014756">
    <property type="entry name" value="Ig_E-set"/>
</dbReference>
<organism evidence="4 5">
    <name type="scientific">Magallana gigas</name>
    <name type="common">Pacific oyster</name>
    <name type="synonym">Crassostrea gigas</name>
    <dbReference type="NCBI Taxonomy" id="29159"/>
    <lineage>
        <taxon>Eukaryota</taxon>
        <taxon>Metazoa</taxon>
        <taxon>Spiralia</taxon>
        <taxon>Lophotrochozoa</taxon>
        <taxon>Mollusca</taxon>
        <taxon>Bivalvia</taxon>
        <taxon>Autobranchia</taxon>
        <taxon>Pteriomorphia</taxon>
        <taxon>Ostreida</taxon>
        <taxon>Ostreoidea</taxon>
        <taxon>Ostreidae</taxon>
        <taxon>Magallana</taxon>
    </lineage>
</organism>
<dbReference type="GO" id="GO:0015031">
    <property type="term" value="P:protein transport"/>
    <property type="evidence" value="ECO:0007669"/>
    <property type="project" value="TreeGrafter"/>
</dbReference>
<dbReference type="SMART" id="SM01017">
    <property type="entry name" value="Arrestin_C"/>
    <property type="match status" value="1"/>
</dbReference>
<name>A0A8W8LKF0_MAGGI</name>
<dbReference type="InterPro" id="IPR011022">
    <property type="entry name" value="Arrestin_C-like"/>
</dbReference>
<dbReference type="Gene3D" id="2.60.40.640">
    <property type="match status" value="2"/>
</dbReference>
<dbReference type="PANTHER" id="PTHR11188:SF176">
    <property type="entry name" value="ARRESTIN DOMAIN-CONTAINING PROTEIN 1"/>
    <property type="match status" value="1"/>
</dbReference>
<dbReference type="InterPro" id="IPR050357">
    <property type="entry name" value="Arrestin_domain-protein"/>
</dbReference>
<feature type="domain" description="Arrestin C-terminal-like" evidence="3">
    <location>
        <begin position="184"/>
        <end position="315"/>
    </location>
</feature>
<evidence type="ECO:0000259" key="3">
    <source>
        <dbReference type="SMART" id="SM01017"/>
    </source>
</evidence>
<dbReference type="EnsemblMetazoa" id="G28491.1">
    <property type="protein sequence ID" value="G28491.1:cds"/>
    <property type="gene ID" value="G28491"/>
</dbReference>
<proteinExistence type="inferred from homology"/>
<feature type="compositionally biased region" description="Pro residues" evidence="2">
    <location>
        <begin position="329"/>
        <end position="341"/>
    </location>
</feature>
<dbReference type="PANTHER" id="PTHR11188">
    <property type="entry name" value="ARRESTIN DOMAIN CONTAINING PROTEIN"/>
    <property type="match status" value="1"/>
</dbReference>
<evidence type="ECO:0000313" key="5">
    <source>
        <dbReference type="Proteomes" id="UP000005408"/>
    </source>
</evidence>
<dbReference type="SUPFAM" id="SSF81296">
    <property type="entry name" value="E set domains"/>
    <property type="match status" value="2"/>
</dbReference>
<dbReference type="GO" id="GO:0005737">
    <property type="term" value="C:cytoplasm"/>
    <property type="evidence" value="ECO:0007669"/>
    <property type="project" value="TreeGrafter"/>
</dbReference>
<evidence type="ECO:0000313" key="4">
    <source>
        <dbReference type="EnsemblMetazoa" id="G28491.1:cds"/>
    </source>
</evidence>
<comment type="similarity">
    <text evidence="1">Belongs to the arrestin family.</text>
</comment>
<dbReference type="AlphaFoldDB" id="A0A8W8LKF0"/>
<dbReference type="Pfam" id="PF02752">
    <property type="entry name" value="Arrestin_C"/>
    <property type="match status" value="1"/>
</dbReference>